<feature type="transmembrane region" description="Helical" evidence="7">
    <location>
        <begin position="498"/>
        <end position="518"/>
    </location>
</feature>
<dbReference type="PROSITE" id="PS51202">
    <property type="entry name" value="RCK_C"/>
    <property type="match status" value="2"/>
</dbReference>
<accession>A0A2S9QNK8</accession>
<dbReference type="AlphaFoldDB" id="A0A2S9QNK8"/>
<dbReference type="InterPro" id="IPR051679">
    <property type="entry name" value="DASS-Related_Transporters"/>
</dbReference>
<comment type="caution">
    <text evidence="9">The sequence shown here is derived from an EMBL/GenBank/DDBJ whole genome shotgun (WGS) entry which is preliminary data.</text>
</comment>
<dbReference type="InterPro" id="IPR004680">
    <property type="entry name" value="Cit_transptr-like_dom"/>
</dbReference>
<feature type="domain" description="RCK C-terminal" evidence="8">
    <location>
        <begin position="221"/>
        <end position="311"/>
    </location>
</feature>
<protein>
    <submittedName>
        <fullName evidence="9">SLC13 family permease</fullName>
    </submittedName>
</protein>
<keyword evidence="3 7" id="KW-0812">Transmembrane</keyword>
<dbReference type="Pfam" id="PF02080">
    <property type="entry name" value="TrkA_C"/>
    <property type="match status" value="1"/>
</dbReference>
<evidence type="ECO:0000256" key="6">
    <source>
        <dbReference type="ARBA" id="ARBA00023136"/>
    </source>
</evidence>
<keyword evidence="10" id="KW-1185">Reference proteome</keyword>
<sequence length="615" mass="63026">MNWSLLLVLVLLGAATVMFAMHRPRMDVVAVLMLALLPLTGVLSVADTLAGFADPNVVLIAALFVIGEALSRTGITYRLGDRIAGFAGTSTARLIVLLMVAVAALGAVMSSTGVVAIFIPVVLSICRRMGVSPRQLMMPLSMAALISGMLSLIATAPNLVVDAELARAGHGGFGFFTITPFGLIVLVLGIGYMLFARRWLAGPGAAEGTSPPGAPGSRGFAELIADYRLDDRDRRLRIARGSPLAGARLAEAALGSGVIVLAVERRGLLGRGGRIVPAEPGLALRRGDVLLVHLAHTLPGEDETWGRVGLERLPLAGSLLDERSRETGLAELMLAPASPLLGRTVAELGLDADAGVEVIGLRRGGRAVPGPLARERVGLGDTVLVLGPWPRVRRLGARGGSFVALELPGEAEQSAPAAHRAPAALTVLALMVAAMASGVVPNVVAALAACLLLGLLGCIDMASAYRSIHWPTLLVIVGMLPFATALKQTGGIELAVRGLLGAFGSAAPPVVLAVLFAATALIGLFISNTATAVLMAPVAIGLAEQLGASPAPFAMTVALAASTAFASPVASPVNTLVLGPGGYRFADFARVGAPFTLVVLLVAVLAVPWLLPFGG</sequence>
<dbReference type="PROSITE" id="PS01271">
    <property type="entry name" value="NA_SULFATE"/>
    <property type="match status" value="1"/>
</dbReference>
<dbReference type="Proteomes" id="UP000238650">
    <property type="component" value="Unassembled WGS sequence"/>
</dbReference>
<dbReference type="InterPro" id="IPR031312">
    <property type="entry name" value="Na/sul_symport_CS"/>
</dbReference>
<dbReference type="GO" id="GO:0005886">
    <property type="term" value="C:plasma membrane"/>
    <property type="evidence" value="ECO:0007669"/>
    <property type="project" value="TreeGrafter"/>
</dbReference>
<keyword evidence="4" id="KW-0677">Repeat</keyword>
<feature type="transmembrane region" description="Helical" evidence="7">
    <location>
        <begin position="57"/>
        <end position="75"/>
    </location>
</feature>
<feature type="transmembrane region" description="Helical" evidence="7">
    <location>
        <begin position="524"/>
        <end position="543"/>
    </location>
</feature>
<keyword evidence="6 7" id="KW-0472">Membrane</keyword>
<organism evidence="9 10">
    <name type="scientific">Leucobacter massiliensis</name>
    <dbReference type="NCBI Taxonomy" id="1686285"/>
    <lineage>
        <taxon>Bacteria</taxon>
        <taxon>Bacillati</taxon>
        <taxon>Actinomycetota</taxon>
        <taxon>Actinomycetes</taxon>
        <taxon>Micrococcales</taxon>
        <taxon>Microbacteriaceae</taxon>
        <taxon>Leucobacter</taxon>
    </lineage>
</organism>
<feature type="transmembrane region" description="Helical" evidence="7">
    <location>
        <begin position="95"/>
        <end position="126"/>
    </location>
</feature>
<evidence type="ECO:0000256" key="7">
    <source>
        <dbReference type="SAM" id="Phobius"/>
    </source>
</evidence>
<dbReference type="PANTHER" id="PTHR43652:SF1">
    <property type="entry name" value="RESPONSE REGULATOR"/>
    <property type="match status" value="1"/>
</dbReference>
<evidence type="ECO:0000313" key="9">
    <source>
        <dbReference type="EMBL" id="PRI11175.1"/>
    </source>
</evidence>
<name>A0A2S9QNK8_9MICO</name>
<dbReference type="GO" id="GO:0008324">
    <property type="term" value="F:monoatomic cation transmembrane transporter activity"/>
    <property type="evidence" value="ECO:0007669"/>
    <property type="project" value="InterPro"/>
</dbReference>
<evidence type="ECO:0000256" key="2">
    <source>
        <dbReference type="ARBA" id="ARBA00022448"/>
    </source>
</evidence>
<dbReference type="GO" id="GO:0006813">
    <property type="term" value="P:potassium ion transport"/>
    <property type="evidence" value="ECO:0007669"/>
    <property type="project" value="InterPro"/>
</dbReference>
<feature type="transmembrane region" description="Helical" evidence="7">
    <location>
        <begin position="468"/>
        <end position="486"/>
    </location>
</feature>
<evidence type="ECO:0000256" key="5">
    <source>
        <dbReference type="ARBA" id="ARBA00022989"/>
    </source>
</evidence>
<evidence type="ECO:0000256" key="3">
    <source>
        <dbReference type="ARBA" id="ARBA00022692"/>
    </source>
</evidence>
<proteinExistence type="predicted"/>
<evidence type="ECO:0000256" key="1">
    <source>
        <dbReference type="ARBA" id="ARBA00004141"/>
    </source>
</evidence>
<comment type="subcellular location">
    <subcellularLocation>
        <location evidence="1">Membrane</location>
        <topology evidence="1">Multi-pass membrane protein</topology>
    </subcellularLocation>
</comment>
<feature type="transmembrane region" description="Helical" evidence="7">
    <location>
        <begin position="550"/>
        <end position="571"/>
    </location>
</feature>
<feature type="transmembrane region" description="Helical" evidence="7">
    <location>
        <begin position="423"/>
        <end position="456"/>
    </location>
</feature>
<dbReference type="EMBL" id="MWZD01000017">
    <property type="protein sequence ID" value="PRI11175.1"/>
    <property type="molecule type" value="Genomic_DNA"/>
</dbReference>
<feature type="domain" description="RCK C-terminal" evidence="8">
    <location>
        <begin position="317"/>
        <end position="401"/>
    </location>
</feature>
<feature type="transmembrane region" description="Helical" evidence="7">
    <location>
        <begin position="30"/>
        <end position="50"/>
    </location>
</feature>
<dbReference type="InterPro" id="IPR006037">
    <property type="entry name" value="RCK_C"/>
</dbReference>
<dbReference type="SUPFAM" id="SSF116726">
    <property type="entry name" value="TrkA C-terminal domain-like"/>
    <property type="match status" value="2"/>
</dbReference>
<feature type="transmembrane region" description="Helical" evidence="7">
    <location>
        <begin position="138"/>
        <end position="161"/>
    </location>
</feature>
<feature type="transmembrane region" description="Helical" evidence="7">
    <location>
        <begin position="591"/>
        <end position="611"/>
    </location>
</feature>
<evidence type="ECO:0000256" key="4">
    <source>
        <dbReference type="ARBA" id="ARBA00022737"/>
    </source>
</evidence>
<dbReference type="Pfam" id="PF03600">
    <property type="entry name" value="CitMHS"/>
    <property type="match status" value="1"/>
</dbReference>
<keyword evidence="2" id="KW-0813">Transport</keyword>
<evidence type="ECO:0000313" key="10">
    <source>
        <dbReference type="Proteomes" id="UP000238650"/>
    </source>
</evidence>
<reference evidence="9 10" key="1">
    <citation type="journal article" date="2017" name="New Microbes New Infect">
        <title>Genome sequence of 'Leucobacter massiliensis' sp. nov. isolated from human pharynx after travel to the 2014 Hajj.</title>
        <authorList>
            <person name="Leangapichart T."/>
            <person name="Gautret P."/>
            <person name="Nguyen T.T."/>
            <person name="Armstrong N."/>
            <person name="Rolain J.M."/>
        </authorList>
    </citation>
    <scope>NUCLEOTIDE SEQUENCE [LARGE SCALE GENOMIC DNA]</scope>
    <source>
        <strain evidence="9 10">122RC15</strain>
    </source>
</reference>
<feature type="transmembrane region" description="Helical" evidence="7">
    <location>
        <begin position="173"/>
        <end position="195"/>
    </location>
</feature>
<evidence type="ECO:0000259" key="8">
    <source>
        <dbReference type="PROSITE" id="PS51202"/>
    </source>
</evidence>
<dbReference type="RefSeq" id="WP_105805627.1">
    <property type="nucleotide sequence ID" value="NZ_MWZD01000017.1"/>
</dbReference>
<gene>
    <name evidence="9" type="ORF">B4915_09995</name>
</gene>
<dbReference type="PANTHER" id="PTHR43652">
    <property type="entry name" value="BASIC AMINO ACID ANTIPORTER YFCC-RELATED"/>
    <property type="match status" value="1"/>
</dbReference>
<dbReference type="Gene3D" id="3.30.70.1450">
    <property type="entry name" value="Regulator of K+ conductance, C-terminal domain"/>
    <property type="match status" value="2"/>
</dbReference>
<dbReference type="InterPro" id="IPR036721">
    <property type="entry name" value="RCK_C_sf"/>
</dbReference>
<keyword evidence="5 7" id="KW-1133">Transmembrane helix</keyword>
<dbReference type="OrthoDB" id="9809303at2"/>